<evidence type="ECO:0000313" key="3">
    <source>
        <dbReference type="Proteomes" id="UP000268321"/>
    </source>
</evidence>
<dbReference type="EMBL" id="ML004429">
    <property type="protein sequence ID" value="RKP32781.1"/>
    <property type="molecule type" value="Genomic_DNA"/>
</dbReference>
<keyword evidence="1" id="KW-0472">Membrane</keyword>
<keyword evidence="1" id="KW-0812">Transmembrane</keyword>
<accession>A0A4P9ZK26</accession>
<gene>
    <name evidence="2" type="ORF">METBISCDRAFT_25354</name>
</gene>
<evidence type="ECO:0000313" key="2">
    <source>
        <dbReference type="EMBL" id="RKP32781.1"/>
    </source>
</evidence>
<keyword evidence="1" id="KW-1133">Transmembrane helix</keyword>
<sequence length="102" mass="12170">MPGVRNLRFSRRYSMIHFAKNLEGTQKPRLRDFCNAMGNFFLLSSAVFMTYNAIWYRLEYKHVQQEVEADSLRLEAELQRALEAAKEEMPEKGWLSKFAFWK</sequence>
<keyword evidence="3" id="KW-1185">Reference proteome</keyword>
<name>A0A4P9ZK26_9ASCO</name>
<feature type="transmembrane region" description="Helical" evidence="1">
    <location>
        <begin position="36"/>
        <end position="56"/>
    </location>
</feature>
<protein>
    <submittedName>
        <fullName evidence="2">Uncharacterized protein</fullName>
    </submittedName>
</protein>
<proteinExistence type="predicted"/>
<dbReference type="AlphaFoldDB" id="A0A4P9ZK26"/>
<dbReference type="Proteomes" id="UP000268321">
    <property type="component" value="Unassembled WGS sequence"/>
</dbReference>
<organism evidence="2 3">
    <name type="scientific">Metschnikowia bicuspidata</name>
    <dbReference type="NCBI Taxonomy" id="27322"/>
    <lineage>
        <taxon>Eukaryota</taxon>
        <taxon>Fungi</taxon>
        <taxon>Dikarya</taxon>
        <taxon>Ascomycota</taxon>
        <taxon>Saccharomycotina</taxon>
        <taxon>Pichiomycetes</taxon>
        <taxon>Metschnikowiaceae</taxon>
        <taxon>Metschnikowia</taxon>
    </lineage>
</organism>
<evidence type="ECO:0000256" key="1">
    <source>
        <dbReference type="SAM" id="Phobius"/>
    </source>
</evidence>
<reference evidence="3" key="1">
    <citation type="journal article" date="2018" name="Nat. Microbiol.">
        <title>Leveraging single-cell genomics to expand the fungal tree of life.</title>
        <authorList>
            <person name="Ahrendt S.R."/>
            <person name="Quandt C.A."/>
            <person name="Ciobanu D."/>
            <person name="Clum A."/>
            <person name="Salamov A."/>
            <person name="Andreopoulos B."/>
            <person name="Cheng J.F."/>
            <person name="Woyke T."/>
            <person name="Pelin A."/>
            <person name="Henrissat B."/>
            <person name="Reynolds N.K."/>
            <person name="Benny G.L."/>
            <person name="Smith M.E."/>
            <person name="James T.Y."/>
            <person name="Grigoriev I.V."/>
        </authorList>
    </citation>
    <scope>NUCLEOTIDE SEQUENCE [LARGE SCALE GENOMIC DNA]</scope>
    <source>
        <strain evidence="3">Baker2002</strain>
    </source>
</reference>